<dbReference type="InterPro" id="IPR042217">
    <property type="entry name" value="T4SS_VirB10/TrbI"/>
</dbReference>
<feature type="compositionally biased region" description="Basic and acidic residues" evidence="6">
    <location>
        <begin position="194"/>
        <end position="205"/>
    </location>
</feature>
<comment type="caution">
    <text evidence="8">The sequence shown here is derived from an EMBL/GenBank/DDBJ whole genome shotgun (WGS) entry which is preliminary data.</text>
</comment>
<comment type="similarity">
    <text evidence="2">Belongs to the TrbI/VirB10 family.</text>
</comment>
<proteinExistence type="inferred from homology"/>
<feature type="region of interest" description="Disordered" evidence="6">
    <location>
        <begin position="119"/>
        <end position="155"/>
    </location>
</feature>
<feature type="region of interest" description="Disordered" evidence="6">
    <location>
        <begin position="84"/>
        <end position="107"/>
    </location>
</feature>
<accession>A0A5D6VVF0</accession>
<dbReference type="EMBL" id="VTOY01000016">
    <property type="protein sequence ID" value="TYZ20193.1"/>
    <property type="molecule type" value="Genomic_DNA"/>
</dbReference>
<evidence type="ECO:0000256" key="2">
    <source>
        <dbReference type="ARBA" id="ARBA00010265"/>
    </source>
</evidence>
<feature type="compositionally biased region" description="Acidic residues" evidence="6">
    <location>
        <begin position="22"/>
        <end position="34"/>
    </location>
</feature>
<keyword evidence="9" id="KW-1185">Reference proteome</keyword>
<evidence type="ECO:0000256" key="4">
    <source>
        <dbReference type="ARBA" id="ARBA00022989"/>
    </source>
</evidence>
<feature type="transmembrane region" description="Helical" evidence="7">
    <location>
        <begin position="59"/>
        <end position="79"/>
    </location>
</feature>
<feature type="region of interest" description="Disordered" evidence="6">
    <location>
        <begin position="220"/>
        <end position="239"/>
    </location>
</feature>
<evidence type="ECO:0000256" key="7">
    <source>
        <dbReference type="SAM" id="Phobius"/>
    </source>
</evidence>
<evidence type="ECO:0000256" key="5">
    <source>
        <dbReference type="ARBA" id="ARBA00023136"/>
    </source>
</evidence>
<dbReference type="GO" id="GO:0016020">
    <property type="term" value="C:membrane"/>
    <property type="evidence" value="ECO:0007669"/>
    <property type="project" value="UniProtKB-SubCell"/>
</dbReference>
<name>A0A5D6VVF0_9FIRM</name>
<evidence type="ECO:0000313" key="8">
    <source>
        <dbReference type="EMBL" id="TYZ20193.1"/>
    </source>
</evidence>
<dbReference type="Proteomes" id="UP000323646">
    <property type="component" value="Unassembled WGS sequence"/>
</dbReference>
<evidence type="ECO:0000256" key="1">
    <source>
        <dbReference type="ARBA" id="ARBA00004167"/>
    </source>
</evidence>
<sequence length="450" mass="46698">MNNLFKNIKTFIDRKRGKQAEDDMEDEAEFDGDDSDKSPGKVSMNGGSHGTVFGINRKIITAVLVGGFLVIGMATVFNLTGHKEKEQAKPQQQTQEKAANADGVMRNDKNAVASYDQLLDPKRQPNGKPGSHPNNSGNVEANGQNGQNGNNPNAAQQVQPVRANMPVPAIPQAPYSAPVTLPSQVSTKSAAQTAEEREAAQAKKSLEDRFKSAIDFALGRNSGNTASSGEAAASAPAGGQTMAMNGGQASSGLVQVGYTAPSDTILQAGTVIPAMLYSGINTDTPGQITAEVQADVYDSATGTRLLIPAGSTLVGSYEKGDAADTGRVSLVFTTLVMADGGSFNLGDSFVAMDMGGYNGLHGKVNHHTGSKIGGGMFASALAALGSYASGNVSTQNTYSGGQLAMQGALANLMQTASTLFKKGMDKQNTVTIAPGQQFNIFVTKPVSFGY</sequence>
<keyword evidence="3 7" id="KW-0812">Transmembrane</keyword>
<feature type="region of interest" description="Disordered" evidence="6">
    <location>
        <begin position="174"/>
        <end position="205"/>
    </location>
</feature>
<dbReference type="RefSeq" id="WP_149172237.1">
    <property type="nucleotide sequence ID" value="NZ_VTOY01000016.1"/>
</dbReference>
<protein>
    <recommendedName>
        <fullName evidence="10">TrbI/VirB10 family protein</fullName>
    </recommendedName>
</protein>
<dbReference type="Pfam" id="PF03743">
    <property type="entry name" value="TrbI"/>
    <property type="match status" value="1"/>
</dbReference>
<feature type="compositionally biased region" description="Low complexity" evidence="6">
    <location>
        <begin position="222"/>
        <end position="239"/>
    </location>
</feature>
<comment type="subcellular location">
    <subcellularLocation>
        <location evidence="1">Membrane</location>
        <topology evidence="1">Single-pass membrane protein</topology>
    </subcellularLocation>
</comment>
<keyword evidence="5 7" id="KW-0472">Membrane</keyword>
<organism evidence="8 9">
    <name type="scientific">Selenomonas ruminis</name>
    <dbReference type="NCBI Taxonomy" id="2593411"/>
    <lineage>
        <taxon>Bacteria</taxon>
        <taxon>Bacillati</taxon>
        <taxon>Bacillota</taxon>
        <taxon>Negativicutes</taxon>
        <taxon>Selenomonadales</taxon>
        <taxon>Selenomonadaceae</taxon>
        <taxon>Selenomonas</taxon>
    </lineage>
</organism>
<dbReference type="Gene3D" id="2.40.128.260">
    <property type="entry name" value="Type IV secretion system, VirB10/TraB/TrbI"/>
    <property type="match status" value="1"/>
</dbReference>
<evidence type="ECO:0000256" key="3">
    <source>
        <dbReference type="ARBA" id="ARBA00022692"/>
    </source>
</evidence>
<gene>
    <name evidence="8" type="ORF">FZ040_12150</name>
</gene>
<reference evidence="8 9" key="1">
    <citation type="submission" date="2019-08" db="EMBL/GenBank/DDBJ databases">
        <title>Selenomonas sp. mPRGC5 and Selenomonas sp. mPRGC8 isolated from ruminal fluid of dairy goat (Capra hircus).</title>
        <authorList>
            <person name="Poothong S."/>
            <person name="Nuengjamnong C."/>
            <person name="Tanasupawat S."/>
        </authorList>
    </citation>
    <scope>NUCLEOTIDE SEQUENCE [LARGE SCALE GENOMIC DNA]</scope>
    <source>
        <strain evidence="9">mPRGC5</strain>
    </source>
</reference>
<evidence type="ECO:0000256" key="6">
    <source>
        <dbReference type="SAM" id="MobiDB-lite"/>
    </source>
</evidence>
<dbReference type="CDD" id="cd16429">
    <property type="entry name" value="VirB10"/>
    <property type="match status" value="1"/>
</dbReference>
<evidence type="ECO:0000313" key="9">
    <source>
        <dbReference type="Proteomes" id="UP000323646"/>
    </source>
</evidence>
<feature type="region of interest" description="Disordered" evidence="6">
    <location>
        <begin position="15"/>
        <end position="49"/>
    </location>
</feature>
<feature type="compositionally biased region" description="Low complexity" evidence="6">
    <location>
        <begin position="137"/>
        <end position="155"/>
    </location>
</feature>
<dbReference type="AlphaFoldDB" id="A0A5D6VVF0"/>
<dbReference type="OrthoDB" id="9807354at2"/>
<dbReference type="InterPro" id="IPR005498">
    <property type="entry name" value="T4SS_VirB10/TraB/TrbI"/>
</dbReference>
<keyword evidence="4 7" id="KW-1133">Transmembrane helix</keyword>
<evidence type="ECO:0008006" key="10">
    <source>
        <dbReference type="Google" id="ProtNLM"/>
    </source>
</evidence>